<accession>A0A5M3W4R3</accession>
<evidence type="ECO:0000313" key="2">
    <source>
        <dbReference type="EMBL" id="GES04055.1"/>
    </source>
</evidence>
<dbReference type="PANTHER" id="PTHR45982">
    <property type="entry name" value="REGULATOR OF CHROMOSOME CONDENSATION"/>
    <property type="match status" value="1"/>
</dbReference>
<organism evidence="2 3">
    <name type="scientific">Acrocarpospora corrugata</name>
    <dbReference type="NCBI Taxonomy" id="35763"/>
    <lineage>
        <taxon>Bacteria</taxon>
        <taxon>Bacillati</taxon>
        <taxon>Actinomycetota</taxon>
        <taxon>Actinomycetes</taxon>
        <taxon>Streptosporangiales</taxon>
        <taxon>Streptosporangiaceae</taxon>
        <taxon>Acrocarpospora</taxon>
    </lineage>
</organism>
<dbReference type="Pfam" id="PF13540">
    <property type="entry name" value="RCC1_2"/>
    <property type="match status" value="2"/>
</dbReference>
<dbReference type="PROSITE" id="PS00626">
    <property type="entry name" value="RCC1_2"/>
    <property type="match status" value="1"/>
</dbReference>
<name>A0A5M3W4R3_9ACTN</name>
<sequence>MALSRSSIRWPLLAVLAVAAAGPMSPADAAPVARTVMGWGENLNGEAGPGPSIVNPPVVTAGGMTFTDIATGANHTVALAADGTVWTWGKNAFGQLGDDTETSRATPAQVAGVTGVVDVAAGIHSSYAVRADGRAWSWGVNENGELGQGDAGGSRSTPALLAGTQALTRIEAGANHALALDANGNVYAWGTNSRGEAGQGQVSEVVDRPSRVVSLTNVEQLSAGRYRSTALKFDGSVYQWGLISNGPAPQTRPAPIAVSGPDNVTAVADGERFTLALYSDGSFRGWGLNFAGELGPGAPKRQASTLLIKEGVVQIGAGYRNAYAVLDDGSVRALGANGDGQLGDGTEAAESDTPVRVAGVSNAVRVVSGPLSSHAMVLRAPQPIPAYRLSLLSGSGVMRLNNTVTATVTTQAVNGHNQPITLAAIGVPTGVTATFNPPAVLAGGTSVMTLTRQPGPREGLWEITVVGTGAGPGPEAFYELEMVLPVPPRGR</sequence>
<proteinExistence type="predicted"/>
<dbReference type="PANTHER" id="PTHR45982:SF1">
    <property type="entry name" value="REGULATOR OF CHROMOSOME CONDENSATION"/>
    <property type="match status" value="1"/>
</dbReference>
<dbReference type="PRINTS" id="PR00633">
    <property type="entry name" value="RCCNDNSATION"/>
</dbReference>
<comment type="caution">
    <text evidence="2">The sequence shown here is derived from an EMBL/GenBank/DDBJ whole genome shotgun (WGS) entry which is preliminary data.</text>
</comment>
<dbReference type="InterPro" id="IPR051553">
    <property type="entry name" value="Ran_GTPase-activating"/>
</dbReference>
<evidence type="ECO:0008006" key="4">
    <source>
        <dbReference type="Google" id="ProtNLM"/>
    </source>
</evidence>
<dbReference type="OrthoDB" id="9796385at2"/>
<dbReference type="SUPFAM" id="SSF50985">
    <property type="entry name" value="RCC1/BLIP-II"/>
    <property type="match status" value="1"/>
</dbReference>
<evidence type="ECO:0000313" key="3">
    <source>
        <dbReference type="Proteomes" id="UP000334990"/>
    </source>
</evidence>
<dbReference type="AlphaFoldDB" id="A0A5M3W4R3"/>
<gene>
    <name evidence="2" type="ORF">Acor_61210</name>
</gene>
<evidence type="ECO:0000256" key="1">
    <source>
        <dbReference type="SAM" id="SignalP"/>
    </source>
</evidence>
<dbReference type="Proteomes" id="UP000334990">
    <property type="component" value="Unassembled WGS sequence"/>
</dbReference>
<dbReference type="PROSITE" id="PS50012">
    <property type="entry name" value="RCC1_3"/>
    <property type="match status" value="7"/>
</dbReference>
<dbReference type="RefSeq" id="WP_155340174.1">
    <property type="nucleotide sequence ID" value="NZ_BAAABN010000098.1"/>
</dbReference>
<keyword evidence="1" id="KW-0732">Signal</keyword>
<feature type="chain" id="PRO_5024362060" description="Chromosome condensation regulator RCC1" evidence="1">
    <location>
        <begin position="30"/>
        <end position="491"/>
    </location>
</feature>
<dbReference type="Pfam" id="PF00415">
    <property type="entry name" value="RCC1"/>
    <property type="match status" value="1"/>
</dbReference>
<feature type="signal peptide" evidence="1">
    <location>
        <begin position="1"/>
        <end position="29"/>
    </location>
</feature>
<dbReference type="Gene3D" id="2.130.10.30">
    <property type="entry name" value="Regulator of chromosome condensation 1/beta-lactamase-inhibitor protein II"/>
    <property type="match status" value="2"/>
</dbReference>
<protein>
    <recommendedName>
        <fullName evidence="4">Chromosome condensation regulator RCC1</fullName>
    </recommendedName>
</protein>
<dbReference type="EMBL" id="BLAD01000076">
    <property type="protein sequence ID" value="GES04055.1"/>
    <property type="molecule type" value="Genomic_DNA"/>
</dbReference>
<dbReference type="InterPro" id="IPR000408">
    <property type="entry name" value="Reg_chr_condens"/>
</dbReference>
<dbReference type="InterPro" id="IPR009091">
    <property type="entry name" value="RCC1/BLIP-II"/>
</dbReference>
<keyword evidence="3" id="KW-1185">Reference proteome</keyword>
<reference evidence="2 3" key="1">
    <citation type="submission" date="2019-10" db="EMBL/GenBank/DDBJ databases">
        <title>Whole genome shotgun sequence of Acrocarpospora corrugata NBRC 13972.</title>
        <authorList>
            <person name="Ichikawa N."/>
            <person name="Kimura A."/>
            <person name="Kitahashi Y."/>
            <person name="Komaki H."/>
            <person name="Oguchi A."/>
        </authorList>
    </citation>
    <scope>NUCLEOTIDE SEQUENCE [LARGE SCALE GENOMIC DNA]</scope>
    <source>
        <strain evidence="2 3">NBRC 13972</strain>
    </source>
</reference>